<feature type="compositionally biased region" description="Low complexity" evidence="3">
    <location>
        <begin position="351"/>
        <end position="361"/>
    </location>
</feature>
<keyword evidence="5" id="KW-0482">Metalloprotease</keyword>
<name>A0AA35SXU6_GEOBA</name>
<reference evidence="5" key="1">
    <citation type="submission" date="2023-03" db="EMBL/GenBank/DDBJ databases">
        <authorList>
            <person name="Steffen K."/>
            <person name="Cardenas P."/>
        </authorList>
    </citation>
    <scope>NUCLEOTIDE SEQUENCE</scope>
</reference>
<feature type="compositionally biased region" description="Basic and acidic residues" evidence="3">
    <location>
        <begin position="225"/>
        <end position="245"/>
    </location>
</feature>
<dbReference type="InterPro" id="IPR006640">
    <property type="entry name" value="SprT-like_domain"/>
</dbReference>
<feature type="compositionally biased region" description="Basic and acidic residues" evidence="3">
    <location>
        <begin position="294"/>
        <end position="303"/>
    </location>
</feature>
<dbReference type="InterPro" id="IPR055220">
    <property type="entry name" value="SPRTN_ZBD"/>
</dbReference>
<comment type="subcellular location">
    <subcellularLocation>
        <location evidence="1">Nucleus</location>
    </subcellularLocation>
</comment>
<dbReference type="EMBL" id="CASHTH010002939">
    <property type="protein sequence ID" value="CAI8037457.1"/>
    <property type="molecule type" value="Genomic_DNA"/>
</dbReference>
<proteinExistence type="predicted"/>
<evidence type="ECO:0000313" key="5">
    <source>
        <dbReference type="EMBL" id="CAI8037457.1"/>
    </source>
</evidence>
<dbReference type="GO" id="GO:0003697">
    <property type="term" value="F:single-stranded DNA binding"/>
    <property type="evidence" value="ECO:0007669"/>
    <property type="project" value="InterPro"/>
</dbReference>
<dbReference type="GO" id="GO:0006974">
    <property type="term" value="P:DNA damage response"/>
    <property type="evidence" value="ECO:0007669"/>
    <property type="project" value="InterPro"/>
</dbReference>
<protein>
    <submittedName>
        <fullName evidence="5">DNA-dependent metalloprotease SPRTN</fullName>
    </submittedName>
</protein>
<keyword evidence="6" id="KW-1185">Reference proteome</keyword>
<evidence type="ECO:0000256" key="2">
    <source>
        <dbReference type="ARBA" id="ARBA00023242"/>
    </source>
</evidence>
<evidence type="ECO:0000256" key="3">
    <source>
        <dbReference type="SAM" id="MobiDB-lite"/>
    </source>
</evidence>
<dbReference type="GO" id="GO:0031593">
    <property type="term" value="F:polyubiquitin modification-dependent protein binding"/>
    <property type="evidence" value="ECO:0007669"/>
    <property type="project" value="TreeGrafter"/>
</dbReference>
<dbReference type="PANTHER" id="PTHR21220">
    <property type="entry name" value="DNA-DEPENDENT METALLOPROTEASE SPRTN"/>
    <property type="match status" value="1"/>
</dbReference>
<keyword evidence="5" id="KW-0378">Hydrolase</keyword>
<dbReference type="InterPro" id="IPR044245">
    <property type="entry name" value="Spartan"/>
</dbReference>
<keyword evidence="2" id="KW-0539">Nucleus</keyword>
<dbReference type="Pfam" id="PF10263">
    <property type="entry name" value="SprT-like"/>
    <property type="match status" value="1"/>
</dbReference>
<evidence type="ECO:0000256" key="1">
    <source>
        <dbReference type="ARBA" id="ARBA00004123"/>
    </source>
</evidence>
<dbReference type="GO" id="GO:0005634">
    <property type="term" value="C:nucleus"/>
    <property type="evidence" value="ECO:0007669"/>
    <property type="project" value="UniProtKB-SubCell"/>
</dbReference>
<gene>
    <name evidence="5" type="ORF">GBAR_LOCUS20950</name>
</gene>
<keyword evidence="5" id="KW-0645">Protease</keyword>
<dbReference type="Proteomes" id="UP001174909">
    <property type="component" value="Unassembled WGS sequence"/>
</dbReference>
<dbReference type="PANTHER" id="PTHR21220:SF0">
    <property type="entry name" value="DNA-DEPENDENT METALLOPROTEASE SPRTN"/>
    <property type="match status" value="1"/>
</dbReference>
<feature type="domain" description="SprT-like" evidence="4">
    <location>
        <begin position="22"/>
        <end position="193"/>
    </location>
</feature>
<sequence>MRERYDPKLIVDERWELLDPHPNIHDLFVLFDAMFFERRLVNAGVEVRWSPRMTLCAGVCSYEGRGGLCSVRLSVPLLKLRPRKDLVETLLHEMIHALLFVTERNTDHDGHGPNFCAHMKRINGITGANISICHTFHQEVRRYRQHWWRCNGPCRDRAPFHGWVKRAMNRAPSPRDRWWAEHQMTCGGSYTKVKEPEGYGKKTEKTKKVKVEGNEKKVSKKVKTSSKDIKEMLTGKVRGEEESRKSSKGKKKQSSPNDSVDTKVFSGPGHTLRDRPVLSDTRQPSSQSERRRRLLEAVEKRQQVDQSKGMRRKSGGRLSGDIRDFYATSPSQNQKRLKLEDFRSSTNGPVASSASNLSSSSRDLPPEYHSSLPGPSPSSTPQATPHYDEESEACGDECAVVDPDSVVVLISDDDEGGESNSGDSGNVPVGMCPVCGRTDIPHDVINSHVTLCLEEDDQQDPAY</sequence>
<dbReference type="SMART" id="SM00731">
    <property type="entry name" value="SprT"/>
    <property type="match status" value="1"/>
</dbReference>
<dbReference type="Pfam" id="PF22934">
    <property type="entry name" value="SPRTN_ZBD"/>
    <property type="match status" value="1"/>
</dbReference>
<feature type="compositionally biased region" description="Low complexity" evidence="3">
    <location>
        <begin position="370"/>
        <end position="381"/>
    </location>
</feature>
<accession>A0AA35SXU6</accession>
<evidence type="ECO:0000259" key="4">
    <source>
        <dbReference type="SMART" id="SM00731"/>
    </source>
</evidence>
<comment type="caution">
    <text evidence="5">The sequence shown here is derived from an EMBL/GenBank/DDBJ whole genome shotgun (WGS) entry which is preliminary data.</text>
</comment>
<evidence type="ECO:0000313" key="6">
    <source>
        <dbReference type="Proteomes" id="UP001174909"/>
    </source>
</evidence>
<organism evidence="5 6">
    <name type="scientific">Geodia barretti</name>
    <name type="common">Barrett's horny sponge</name>
    <dbReference type="NCBI Taxonomy" id="519541"/>
    <lineage>
        <taxon>Eukaryota</taxon>
        <taxon>Metazoa</taxon>
        <taxon>Porifera</taxon>
        <taxon>Demospongiae</taxon>
        <taxon>Heteroscleromorpha</taxon>
        <taxon>Tetractinellida</taxon>
        <taxon>Astrophorina</taxon>
        <taxon>Geodiidae</taxon>
        <taxon>Geodia</taxon>
    </lineage>
</organism>
<feature type="region of interest" description="Disordered" evidence="3">
    <location>
        <begin position="212"/>
        <end position="428"/>
    </location>
</feature>
<dbReference type="GO" id="GO:0004222">
    <property type="term" value="F:metalloendopeptidase activity"/>
    <property type="evidence" value="ECO:0007669"/>
    <property type="project" value="InterPro"/>
</dbReference>
<dbReference type="AlphaFoldDB" id="A0AA35SXU6"/>